<dbReference type="SUPFAM" id="SSF52540">
    <property type="entry name" value="P-loop containing nucleoside triphosphate hydrolases"/>
    <property type="match status" value="1"/>
</dbReference>
<dbReference type="Gene3D" id="3.40.50.300">
    <property type="entry name" value="P-loop containing nucleotide triphosphate hydrolases"/>
    <property type="match status" value="1"/>
</dbReference>
<dbReference type="InterPro" id="IPR027417">
    <property type="entry name" value="P-loop_NTPase"/>
</dbReference>
<dbReference type="EMBL" id="VGIY01000425">
    <property type="protein sequence ID" value="MBM3318637.1"/>
    <property type="molecule type" value="Genomic_DNA"/>
</dbReference>
<protein>
    <submittedName>
        <fullName evidence="1">GTPase</fullName>
    </submittedName>
</protein>
<proteinExistence type="predicted"/>
<comment type="caution">
    <text evidence="1">The sequence shown here is derived from an EMBL/GenBank/DDBJ whole genome shotgun (WGS) entry which is preliminary data.</text>
</comment>
<accession>A0A937XCU8</accession>
<evidence type="ECO:0000313" key="1">
    <source>
        <dbReference type="EMBL" id="MBM3318637.1"/>
    </source>
</evidence>
<organism evidence="1 2">
    <name type="scientific">Eiseniibacteriota bacterium</name>
    <dbReference type="NCBI Taxonomy" id="2212470"/>
    <lineage>
        <taxon>Bacteria</taxon>
        <taxon>Candidatus Eiseniibacteriota</taxon>
    </lineage>
</organism>
<reference evidence="1" key="1">
    <citation type="submission" date="2019-03" db="EMBL/GenBank/DDBJ databases">
        <title>Lake Tanganyika Metagenome-Assembled Genomes (MAGs).</title>
        <authorList>
            <person name="Tran P."/>
        </authorList>
    </citation>
    <scope>NUCLEOTIDE SEQUENCE</scope>
    <source>
        <strain evidence="1">M_DeepCast_400m_m2_100</strain>
    </source>
</reference>
<dbReference type="PANTHER" id="PTHR42869:SF1">
    <property type="entry name" value="SLL0572 PROTEIN"/>
    <property type="match status" value="1"/>
</dbReference>
<dbReference type="AlphaFoldDB" id="A0A937XCU8"/>
<sequence length="442" mass="48539">MESRRRRIVILGAGGRDFHNFNMVYRGDPSVEVVAITAAQIPGIDQRHYPPELSGKLYPQGIPIVAEERLPDLIREFDVDEVVLAYSDLSNDAVMAKAAWVASLGPHFTLLGTEATQAKSSKPVIAVQAVRTGCGKSQTSRRVTAILRDLGRRAVAIRHPMPYGDLARQGVQRFAAIEDLVRHKCTIEEMEEYEPHIENGTVCYAGVDYEAILREAEKEADVVVWDGGNNDTSFYKADLTITVVDPHRPGHELLYYPGQTCFLTADVVVINKVDTAEPAAIARVRDNTHLHNPGAVVVEAASPLTVERPEEIRGRRVLVVEDGPTLTHGGMQYGAGMVAARRFGAGEIVDPRPYLVGELQQTFAAYPGIGALLPAMGYGEQQVRDLEATIARVPCDVVVIGTPIDLRRIVDIKQPSLRVRYELQEIGRPDLAELIRGFLAAQ</sequence>
<gene>
    <name evidence="1" type="ORF">FJY75_12370</name>
</gene>
<dbReference type="Proteomes" id="UP000748308">
    <property type="component" value="Unassembled WGS sequence"/>
</dbReference>
<dbReference type="InterPro" id="IPR053199">
    <property type="entry name" value="cDPG_synthetase-like"/>
</dbReference>
<dbReference type="PANTHER" id="PTHR42869">
    <property type="entry name" value="SLL0572 PROTEIN"/>
    <property type="match status" value="1"/>
</dbReference>
<name>A0A937XCU8_UNCEI</name>
<evidence type="ECO:0000313" key="2">
    <source>
        <dbReference type="Proteomes" id="UP000748308"/>
    </source>
</evidence>